<proteinExistence type="predicted"/>
<dbReference type="AlphaFoldDB" id="A0A7W9TW27"/>
<evidence type="ECO:0000313" key="2">
    <source>
        <dbReference type="EMBL" id="MBB6102427.1"/>
    </source>
</evidence>
<accession>A0A7W9TW27</accession>
<feature type="compositionally biased region" description="Basic and acidic residues" evidence="1">
    <location>
        <begin position="93"/>
        <end position="112"/>
    </location>
</feature>
<dbReference type="Proteomes" id="UP000571554">
    <property type="component" value="Unassembled WGS sequence"/>
</dbReference>
<gene>
    <name evidence="2" type="ORF">F4827_002276</name>
</gene>
<comment type="caution">
    <text evidence="2">The sequence shown here is derived from an EMBL/GenBank/DDBJ whole genome shotgun (WGS) entry which is preliminary data.</text>
</comment>
<feature type="compositionally biased region" description="Basic and acidic residues" evidence="1">
    <location>
        <begin position="66"/>
        <end position="86"/>
    </location>
</feature>
<evidence type="ECO:0000256" key="1">
    <source>
        <dbReference type="SAM" id="MobiDB-lite"/>
    </source>
</evidence>
<dbReference type="RefSeq" id="WP_183723789.1">
    <property type="nucleotide sequence ID" value="NZ_JACHBW010000005.1"/>
</dbReference>
<reference evidence="2 3" key="1">
    <citation type="submission" date="2020-08" db="EMBL/GenBank/DDBJ databases">
        <title>Above-ground endophytic microbial communities from plants in different locations in the United States.</title>
        <authorList>
            <person name="Frank C."/>
        </authorList>
    </citation>
    <scope>NUCLEOTIDE SEQUENCE [LARGE SCALE GENOMIC DNA]</scope>
    <source>
        <strain evidence="2 3">WP4_2_2</strain>
    </source>
</reference>
<sequence length="122" mass="14269">MIERLFKAGRGFVHPSLSNVELKWDNRQSSAANRPSQFAVQMAVVFLEPAMFRQYENVNRFPQKRFGKEPMKTETSDQHESQDERCVVNGGGADRECRDRNRIPDEQGKQAHDRIRKRICIY</sequence>
<evidence type="ECO:0000313" key="3">
    <source>
        <dbReference type="Proteomes" id="UP000571554"/>
    </source>
</evidence>
<protein>
    <submittedName>
        <fullName evidence="2">Uncharacterized protein</fullName>
    </submittedName>
</protein>
<keyword evidence="3" id="KW-1185">Reference proteome</keyword>
<dbReference type="EMBL" id="JACHBW010000005">
    <property type="protein sequence ID" value="MBB6102427.1"/>
    <property type="molecule type" value="Genomic_DNA"/>
</dbReference>
<name>A0A7W9TW27_9BURK</name>
<organism evidence="2 3">
    <name type="scientific">Paraburkholderia bannensis</name>
    <dbReference type="NCBI Taxonomy" id="765414"/>
    <lineage>
        <taxon>Bacteria</taxon>
        <taxon>Pseudomonadati</taxon>
        <taxon>Pseudomonadota</taxon>
        <taxon>Betaproteobacteria</taxon>
        <taxon>Burkholderiales</taxon>
        <taxon>Burkholderiaceae</taxon>
        <taxon>Paraburkholderia</taxon>
    </lineage>
</organism>
<feature type="region of interest" description="Disordered" evidence="1">
    <location>
        <begin position="66"/>
        <end position="112"/>
    </location>
</feature>